<dbReference type="Proteomes" id="UP001153678">
    <property type="component" value="Unassembled WGS sequence"/>
</dbReference>
<reference evidence="2" key="1">
    <citation type="submission" date="2022-08" db="EMBL/GenBank/DDBJ databases">
        <authorList>
            <person name="Kallberg Y."/>
            <person name="Tangrot J."/>
            <person name="Rosling A."/>
        </authorList>
    </citation>
    <scope>NUCLEOTIDE SEQUENCE</scope>
    <source>
        <strain evidence="2">Wild A</strain>
    </source>
</reference>
<sequence>AVTAGGSFDPSDNKTYDEEFGEKEWGEEEWGDDEDSGWDDDDDTEKIQNLKNKDFKLAWKKDSKLEKTKRGRYMTGKIPRSSYYEKYGPTGLFTKAAVNTKKITNFFKINDQAANVQLNEIEQISSDSEDE</sequence>
<keyword evidence="3" id="KW-1185">Reference proteome</keyword>
<accession>A0A9W4T7D6</accession>
<feature type="region of interest" description="Disordered" evidence="1">
    <location>
        <begin position="1"/>
        <end position="45"/>
    </location>
</feature>
<feature type="non-terminal residue" evidence="2">
    <location>
        <position position="131"/>
    </location>
</feature>
<evidence type="ECO:0000313" key="2">
    <source>
        <dbReference type="EMBL" id="CAI2195692.1"/>
    </source>
</evidence>
<evidence type="ECO:0000256" key="1">
    <source>
        <dbReference type="SAM" id="MobiDB-lite"/>
    </source>
</evidence>
<dbReference type="OrthoDB" id="2379098at2759"/>
<dbReference type="EMBL" id="CAMKVN010012849">
    <property type="protein sequence ID" value="CAI2195692.1"/>
    <property type="molecule type" value="Genomic_DNA"/>
</dbReference>
<name>A0A9W4T7D6_9GLOM</name>
<evidence type="ECO:0000313" key="3">
    <source>
        <dbReference type="Proteomes" id="UP001153678"/>
    </source>
</evidence>
<proteinExistence type="predicted"/>
<protein>
    <submittedName>
        <fullName evidence="2">4570_t:CDS:1</fullName>
    </submittedName>
</protein>
<organism evidence="2 3">
    <name type="scientific">Funneliformis geosporum</name>
    <dbReference type="NCBI Taxonomy" id="1117311"/>
    <lineage>
        <taxon>Eukaryota</taxon>
        <taxon>Fungi</taxon>
        <taxon>Fungi incertae sedis</taxon>
        <taxon>Mucoromycota</taxon>
        <taxon>Glomeromycotina</taxon>
        <taxon>Glomeromycetes</taxon>
        <taxon>Glomerales</taxon>
        <taxon>Glomeraceae</taxon>
        <taxon>Funneliformis</taxon>
    </lineage>
</organism>
<dbReference type="AlphaFoldDB" id="A0A9W4T7D6"/>
<comment type="caution">
    <text evidence="2">The sequence shown here is derived from an EMBL/GenBank/DDBJ whole genome shotgun (WGS) entry which is preliminary data.</text>
</comment>
<gene>
    <name evidence="2" type="ORF">FWILDA_LOCUS17205</name>
</gene>
<feature type="compositionally biased region" description="Acidic residues" evidence="1">
    <location>
        <begin position="18"/>
        <end position="44"/>
    </location>
</feature>
<feature type="non-terminal residue" evidence="2">
    <location>
        <position position="1"/>
    </location>
</feature>